<proteinExistence type="predicted"/>
<dbReference type="PANTHER" id="PTHR31589">
    <property type="entry name" value="PROTEIN, PUTATIVE (DUF239)-RELATED-RELATED"/>
    <property type="match status" value="1"/>
</dbReference>
<keyword evidence="4" id="KW-1185">Reference proteome</keyword>
<dbReference type="Proteomes" id="UP001324115">
    <property type="component" value="Unassembled WGS sequence"/>
</dbReference>
<evidence type="ECO:0000313" key="4">
    <source>
        <dbReference type="Proteomes" id="UP001324115"/>
    </source>
</evidence>
<keyword evidence="1" id="KW-0732">Signal</keyword>
<dbReference type="InterPro" id="IPR053168">
    <property type="entry name" value="Glutamic_endopeptidase"/>
</dbReference>
<dbReference type="InterPro" id="IPR004314">
    <property type="entry name" value="Neprosin"/>
</dbReference>
<dbReference type="PROSITE" id="PS52045">
    <property type="entry name" value="NEPROSIN_PEP_CD"/>
    <property type="match status" value="1"/>
</dbReference>
<dbReference type="AlphaFoldDB" id="A0AAN7HUB0"/>
<dbReference type="PANTHER" id="PTHR31589:SF233">
    <property type="entry name" value="PROTEIN, PUTATIVE (DUF239)-RELATED"/>
    <property type="match status" value="1"/>
</dbReference>
<dbReference type="PROSITE" id="PS51257">
    <property type="entry name" value="PROKAR_LIPOPROTEIN"/>
    <property type="match status" value="1"/>
</dbReference>
<evidence type="ECO:0000259" key="2">
    <source>
        <dbReference type="PROSITE" id="PS52045"/>
    </source>
</evidence>
<gene>
    <name evidence="3" type="ORF">RGQ29_007267</name>
</gene>
<dbReference type="Gene3D" id="3.90.1320.10">
    <property type="entry name" value="Outer-capsid protein sigma 3, large lobe"/>
    <property type="match status" value="1"/>
</dbReference>
<dbReference type="Pfam" id="PF03080">
    <property type="entry name" value="Neprosin"/>
    <property type="match status" value="1"/>
</dbReference>
<dbReference type="InterPro" id="IPR025521">
    <property type="entry name" value="Neprosin_propep"/>
</dbReference>
<evidence type="ECO:0000256" key="1">
    <source>
        <dbReference type="SAM" id="SignalP"/>
    </source>
</evidence>
<sequence>MLSAGLRVNMGLYLLLVLSLCSCYKAIGEETTNVKPIQQRDDREFDCVDIYKQPAFDHPLLKNHKIQMSPSFSGNVLNNYYDTKIGKFSKIGLQDEDCPPGMVPIMKIKSRHLRNEYSHSRYNSKNFTNDNPSQQFATYHTTTNDRIFRGARAFISVENPSVELGQYSMAQIWVQKGQYNGLESIQAGWAVDPALYGDSHTRLTTYWTVDNFGNTGCFNSVCPGFVQVHPRLHPGLAFSNTSVFGGQQFITDISIAQDGLSGHWWLKVDHQNIGYWPKHIFTLLTNDARYFEFGGEVYRNVNKPCPPMGNGRFPSRELKETSFFTEMQYVTPVYSIRDIDPLPMAKYISYKGYDLKIWKNQGGDYHNFITYGGPGGKCGK</sequence>
<protein>
    <recommendedName>
        <fullName evidence="2">Neprosin PEP catalytic domain-containing protein</fullName>
    </recommendedName>
</protein>
<reference evidence="3 4" key="1">
    <citation type="journal article" date="2023" name="G3 (Bethesda)">
        <title>A haplotype-resolved chromosome-scale genome for Quercus rubra L. provides insights into the genetics of adaptive traits for red oak species.</title>
        <authorList>
            <person name="Kapoor B."/>
            <person name="Jenkins J."/>
            <person name="Schmutz J."/>
            <person name="Zhebentyayeva T."/>
            <person name="Kuelheim C."/>
            <person name="Coggeshall M."/>
            <person name="Heim C."/>
            <person name="Lasky J.R."/>
            <person name="Leites L."/>
            <person name="Islam-Faridi N."/>
            <person name="Romero-Severson J."/>
            <person name="DeLeo V.L."/>
            <person name="Lucas S.M."/>
            <person name="Lazic D."/>
            <person name="Gailing O."/>
            <person name="Carlson J."/>
            <person name="Staton M."/>
        </authorList>
    </citation>
    <scope>NUCLEOTIDE SEQUENCE [LARGE SCALE GENOMIC DNA]</scope>
    <source>
        <strain evidence="3">Pseudo-F2</strain>
    </source>
</reference>
<comment type="caution">
    <text evidence="3">The sequence shown here is derived from an EMBL/GenBank/DDBJ whole genome shotgun (WGS) entry which is preliminary data.</text>
</comment>
<name>A0AAN7HUB0_QUERU</name>
<feature type="chain" id="PRO_5043011859" description="Neprosin PEP catalytic domain-containing protein" evidence="1">
    <location>
        <begin position="29"/>
        <end position="380"/>
    </location>
</feature>
<dbReference type="EMBL" id="JAXUIC010000012">
    <property type="protein sequence ID" value="KAK4557440.1"/>
    <property type="molecule type" value="Genomic_DNA"/>
</dbReference>
<feature type="signal peptide" evidence="1">
    <location>
        <begin position="1"/>
        <end position="28"/>
    </location>
</feature>
<feature type="domain" description="Neprosin PEP catalytic" evidence="2">
    <location>
        <begin position="129"/>
        <end position="379"/>
    </location>
</feature>
<accession>A0AAN7HUB0</accession>
<organism evidence="3 4">
    <name type="scientific">Quercus rubra</name>
    <name type="common">Northern red oak</name>
    <name type="synonym">Quercus borealis</name>
    <dbReference type="NCBI Taxonomy" id="3512"/>
    <lineage>
        <taxon>Eukaryota</taxon>
        <taxon>Viridiplantae</taxon>
        <taxon>Streptophyta</taxon>
        <taxon>Embryophyta</taxon>
        <taxon>Tracheophyta</taxon>
        <taxon>Spermatophyta</taxon>
        <taxon>Magnoliopsida</taxon>
        <taxon>eudicotyledons</taxon>
        <taxon>Gunneridae</taxon>
        <taxon>Pentapetalae</taxon>
        <taxon>rosids</taxon>
        <taxon>fabids</taxon>
        <taxon>Fagales</taxon>
        <taxon>Fagaceae</taxon>
        <taxon>Quercus</taxon>
    </lineage>
</organism>
<evidence type="ECO:0000313" key="3">
    <source>
        <dbReference type="EMBL" id="KAK4557440.1"/>
    </source>
</evidence>
<dbReference type="Pfam" id="PF14365">
    <property type="entry name" value="Neprosin_AP"/>
    <property type="match status" value="1"/>
</dbReference>